<dbReference type="EMBL" id="OZ037951">
    <property type="protein sequence ID" value="CAL1714955.1"/>
    <property type="molecule type" value="Genomic_DNA"/>
</dbReference>
<feature type="compositionally biased region" description="Basic and acidic residues" evidence="1">
    <location>
        <begin position="1"/>
        <end position="12"/>
    </location>
</feature>
<proteinExistence type="predicted"/>
<reference evidence="3" key="1">
    <citation type="submission" date="2024-04" db="EMBL/GenBank/DDBJ databases">
        <authorList>
            <person name="Shaw F."/>
            <person name="Minotto A."/>
        </authorList>
    </citation>
    <scope>NUCLEOTIDE SEQUENCE [LARGE SCALE GENOMIC DNA]</scope>
</reference>
<evidence type="ECO:0000313" key="2">
    <source>
        <dbReference type="EMBL" id="CAL1714955.1"/>
    </source>
</evidence>
<feature type="region of interest" description="Disordered" evidence="1">
    <location>
        <begin position="150"/>
        <end position="360"/>
    </location>
</feature>
<evidence type="ECO:0000256" key="1">
    <source>
        <dbReference type="SAM" id="MobiDB-lite"/>
    </source>
</evidence>
<feature type="compositionally biased region" description="Basic and acidic residues" evidence="1">
    <location>
        <begin position="257"/>
        <end position="267"/>
    </location>
</feature>
<organism evidence="2 3">
    <name type="scientific">Somion occarium</name>
    <dbReference type="NCBI Taxonomy" id="3059160"/>
    <lineage>
        <taxon>Eukaryota</taxon>
        <taxon>Fungi</taxon>
        <taxon>Dikarya</taxon>
        <taxon>Basidiomycota</taxon>
        <taxon>Agaricomycotina</taxon>
        <taxon>Agaricomycetes</taxon>
        <taxon>Polyporales</taxon>
        <taxon>Cerrenaceae</taxon>
        <taxon>Somion</taxon>
    </lineage>
</organism>
<protein>
    <submittedName>
        <fullName evidence="2">Uncharacterized protein</fullName>
    </submittedName>
</protein>
<feature type="compositionally biased region" description="Basic residues" evidence="1">
    <location>
        <begin position="157"/>
        <end position="171"/>
    </location>
</feature>
<feature type="compositionally biased region" description="Acidic residues" evidence="1">
    <location>
        <begin position="304"/>
        <end position="341"/>
    </location>
</feature>
<feature type="region of interest" description="Disordered" evidence="1">
    <location>
        <begin position="1"/>
        <end position="22"/>
    </location>
</feature>
<feature type="region of interest" description="Disordered" evidence="1">
    <location>
        <begin position="105"/>
        <end position="127"/>
    </location>
</feature>
<feature type="compositionally biased region" description="Acidic residues" evidence="1">
    <location>
        <begin position="287"/>
        <end position="296"/>
    </location>
</feature>
<accession>A0ABP1E4T6</accession>
<name>A0ABP1E4T6_9APHY</name>
<feature type="compositionally biased region" description="Acidic residues" evidence="1">
    <location>
        <begin position="392"/>
        <end position="401"/>
    </location>
</feature>
<evidence type="ECO:0000313" key="3">
    <source>
        <dbReference type="Proteomes" id="UP001497453"/>
    </source>
</evidence>
<sequence length="877" mass="96242">MAKKNPVFDHQKSPITSMSHAQPRIVDVVENTNNTLYQDDDDDICPVCESECTCRNRATTSTLPTPSTSSVTPPVIQDVHPLKIKLTLPPHFKSRRLQAPAQISTENTGGVPHVLPGALPPRRRGRPSKAAIAARDAAVRAQTAVNGYTEPLPVYRPKTKATHVSKPRKPRLAGTFISNHASSSRVVVPPTPADDSDFDDVHSETFPTFVSAASSSHSSSSESDESITSIDSEGEVDSEDDEARPLSRSLRHKIRTKKDLLVGDEASRKRKHTNNWEIKSRMRSEGPEDAVMDVDSDGASSIDGADDEDEEEEEANEEDVEADVENEGLGEPEPDDEDEPPLDGKLGVSFGGVTSGWSEDEESSFDADLFFAHLEDSSDSDSSPNVLHDPEFASDAEESDADFSRRLSADERDALLLTDVDPSAHTRRGNGELEFGLSLHGLSFGWDGQLLLSRQMDAAHLDVDLGVTTEDDIDMTAGSDSETTADETTHVLQDAGIILEETDGETTEDELVDADGLPNPRAMMLFRWPTTVSAINPLSTMSSSNHFTPPADASTSVRIALASFPAQRSSPPPTPADILAGKVSNGDLDELEMKQMQSEFVDRPKRGGVVMGSFVMATEHAGAFAVVDGSGQETPAAFPRIRILRKPKTDKSREDSKDLRSEIMYLRPATVFHLHLLTKLLLSLKRKNRKTVLMLSTWVMFWKHRSWTWNPFPRNAVPQTRSGHLVDSRAMPRIQTILIDGTAFLSPPSDGHAKLPLWTILVQTQVLVVTLLVRPWPNPSSKVATSNRKAGKTSAKANVRRSSSSRLFCFLCATAMASWLVRSPHSPIRINRITIRVGRSARKMRKRKRWANMHLVGSSSTSNRITIITIIITIIPI</sequence>
<keyword evidence="3" id="KW-1185">Reference proteome</keyword>
<feature type="region of interest" description="Disordered" evidence="1">
    <location>
        <begin position="375"/>
        <end position="403"/>
    </location>
</feature>
<feature type="compositionally biased region" description="Acidic residues" evidence="1">
    <location>
        <begin position="232"/>
        <end position="242"/>
    </location>
</feature>
<gene>
    <name evidence="2" type="ORF">GFSPODELE1_LOCUS9994</name>
</gene>
<dbReference type="Proteomes" id="UP001497453">
    <property type="component" value="Chromosome 8"/>
</dbReference>
<feature type="compositionally biased region" description="Low complexity" evidence="1">
    <location>
        <begin position="211"/>
        <end position="231"/>
    </location>
</feature>
<feature type="compositionally biased region" description="Polar residues" evidence="1">
    <location>
        <begin position="176"/>
        <end position="185"/>
    </location>
</feature>